<evidence type="ECO:0000313" key="4">
    <source>
        <dbReference type="Proteomes" id="UP001238179"/>
    </source>
</evidence>
<gene>
    <name evidence="3" type="ORF">METEAL_27930</name>
</gene>
<dbReference type="PANTHER" id="PTHR46546">
    <property type="entry name" value="SHEWANELLA-LIKE PROTEIN PHOSPHATASE 1"/>
    <property type="match status" value="1"/>
</dbReference>
<evidence type="ECO:0000313" key="3">
    <source>
        <dbReference type="EMBL" id="BDU73619.1"/>
    </source>
</evidence>
<dbReference type="RefSeq" id="WP_316412290.1">
    <property type="nucleotide sequence ID" value="NZ_AP027080.1"/>
</dbReference>
<accession>A0AA48GPB3</accession>
<dbReference type="InterPro" id="IPR006186">
    <property type="entry name" value="Ser/Thr-sp_prot-phosphatase"/>
</dbReference>
<dbReference type="KEGG" id="msil:METEAL_27930"/>
<dbReference type="SUPFAM" id="SSF56300">
    <property type="entry name" value="Metallo-dependent phosphatases"/>
    <property type="match status" value="1"/>
</dbReference>
<feature type="chain" id="PRO_5041259288" evidence="1">
    <location>
        <begin position="19"/>
        <end position="343"/>
    </location>
</feature>
<dbReference type="GO" id="GO:0016787">
    <property type="term" value="F:hydrolase activity"/>
    <property type="evidence" value="ECO:0007669"/>
    <property type="project" value="InterPro"/>
</dbReference>
<protein>
    <submittedName>
        <fullName evidence="3">Metallophosphoesterase</fullName>
    </submittedName>
</protein>
<evidence type="ECO:0000256" key="1">
    <source>
        <dbReference type="SAM" id="SignalP"/>
    </source>
</evidence>
<dbReference type="InterPro" id="IPR029052">
    <property type="entry name" value="Metallo-depent_PP-like"/>
</dbReference>
<keyword evidence="4" id="KW-1185">Reference proteome</keyword>
<dbReference type="Gene3D" id="3.60.21.10">
    <property type="match status" value="1"/>
</dbReference>
<proteinExistence type="predicted"/>
<sequence>MRRLAPVLAILLLAPLRAQVPPPLPAAAQVDDGPHVVWEGRGARVLRWRQGRPEETALPADFRLELDGLPPLTLDPAPAPQQPAAFPLPARIAAISDIHGNYAAMTALLVKQGILAKNLAWAFGKGHLVVLGDTVDRGPQVTEAFWLLRSLERQARDAGGGVHVLLGNHEVMDMKGDLRYLNAKYRALPLSTPYLLGPDTEAGRWLRSLPVMVRFGDLLFVHGGVSPRLGEAFPSLEALNAAARDAMPRPKKTLLGGDGPLWYRGMVQDPVDPAAVVEASLRPYGARTVVVGHTTVKQVTVIRPGQVYLIDAGLSEGRPGELWLQVDGKRWRGLADGTRVPLD</sequence>
<name>A0AA48GPB3_9BACT</name>
<organism evidence="3 4">
    <name type="scientific">Mesoterricola silvestris</name>
    <dbReference type="NCBI Taxonomy" id="2927979"/>
    <lineage>
        <taxon>Bacteria</taxon>
        <taxon>Pseudomonadati</taxon>
        <taxon>Acidobacteriota</taxon>
        <taxon>Holophagae</taxon>
        <taxon>Holophagales</taxon>
        <taxon>Holophagaceae</taxon>
        <taxon>Mesoterricola</taxon>
    </lineage>
</organism>
<reference evidence="4" key="1">
    <citation type="journal article" date="2023" name="Int. J. Syst. Evol. Microbiol.">
        <title>Mesoterricola silvestris gen. nov., sp. nov., Mesoterricola sediminis sp. nov., Geothrix oryzae sp. nov., Geothrix edaphica sp. nov., Geothrix rubra sp. nov., and Geothrix limicola sp. nov., six novel members of Acidobacteriota isolated from soils.</title>
        <authorList>
            <person name="Itoh H."/>
            <person name="Sugisawa Y."/>
            <person name="Mise K."/>
            <person name="Xu Z."/>
            <person name="Kuniyasu M."/>
            <person name="Ushijima N."/>
            <person name="Kawano K."/>
            <person name="Kobayashi E."/>
            <person name="Shiratori Y."/>
            <person name="Masuda Y."/>
            <person name="Senoo K."/>
        </authorList>
    </citation>
    <scope>NUCLEOTIDE SEQUENCE [LARGE SCALE GENOMIC DNA]</scope>
    <source>
        <strain evidence="4">W79</strain>
    </source>
</reference>
<dbReference type="PRINTS" id="PR00114">
    <property type="entry name" value="STPHPHTASE"/>
</dbReference>
<dbReference type="Pfam" id="PF00149">
    <property type="entry name" value="Metallophos"/>
    <property type="match status" value="1"/>
</dbReference>
<feature type="signal peptide" evidence="1">
    <location>
        <begin position="1"/>
        <end position="18"/>
    </location>
</feature>
<dbReference type="AlphaFoldDB" id="A0AA48GPB3"/>
<dbReference type="PANTHER" id="PTHR46546:SF4">
    <property type="entry name" value="SHEWANELLA-LIKE PROTEIN PHOSPHATASE 1"/>
    <property type="match status" value="1"/>
</dbReference>
<keyword evidence="1" id="KW-0732">Signal</keyword>
<feature type="domain" description="Calcineurin-like phosphoesterase" evidence="2">
    <location>
        <begin position="91"/>
        <end position="294"/>
    </location>
</feature>
<dbReference type="InterPro" id="IPR004843">
    <property type="entry name" value="Calcineurin-like_PHP"/>
</dbReference>
<dbReference type="EMBL" id="AP027080">
    <property type="protein sequence ID" value="BDU73619.1"/>
    <property type="molecule type" value="Genomic_DNA"/>
</dbReference>
<dbReference type="Proteomes" id="UP001238179">
    <property type="component" value="Chromosome"/>
</dbReference>
<evidence type="ECO:0000259" key="2">
    <source>
        <dbReference type="Pfam" id="PF00149"/>
    </source>
</evidence>